<dbReference type="SUPFAM" id="SSF56801">
    <property type="entry name" value="Acetyl-CoA synthetase-like"/>
    <property type="match status" value="1"/>
</dbReference>
<name>H5XI21_9PSEU</name>
<feature type="domain" description="AMP-binding enzyme C-terminal" evidence="3">
    <location>
        <begin position="405"/>
        <end position="479"/>
    </location>
</feature>
<dbReference type="HOGENOM" id="CLU_000022_2_12_11"/>
<dbReference type="InterPro" id="IPR042099">
    <property type="entry name" value="ANL_N_sf"/>
</dbReference>
<dbReference type="InterPro" id="IPR025110">
    <property type="entry name" value="AMP-bd_C"/>
</dbReference>
<evidence type="ECO:0000256" key="1">
    <source>
        <dbReference type="SAM" id="MobiDB-lite"/>
    </source>
</evidence>
<accession>H5XI21</accession>
<dbReference type="NCBIfam" id="TIGR01733">
    <property type="entry name" value="AA-adenyl-dom"/>
    <property type="match status" value="1"/>
</dbReference>
<evidence type="ECO:0000313" key="5">
    <source>
        <dbReference type="Proteomes" id="UP000002791"/>
    </source>
</evidence>
<keyword evidence="5" id="KW-1185">Reference proteome</keyword>
<dbReference type="GO" id="GO:0043041">
    <property type="term" value="P:amino acid activation for nonribosomal peptide biosynthetic process"/>
    <property type="evidence" value="ECO:0007669"/>
    <property type="project" value="TreeGrafter"/>
</dbReference>
<dbReference type="InterPro" id="IPR020845">
    <property type="entry name" value="AMP-binding_CS"/>
</dbReference>
<sequence>MSLHELVIDSARRYPDRPAIVFGDDTLTYRELDRAAEEFAARLAAAGVSRGDRVVLWADKSPAVVAAMQGVLRLGAVYVPLDGTAPVGRVAVVAGDCGAAAVCTDAGRRPTADEVLAPTTAVLDLDGGEEREAAVAPRVDAAVAPDDPAYVLYTSGSTGTPKGVCLSHRNAAAFVDWAVAELGLGPGDRLANHAPFAFDLSVLDLYGAFAVGASVHLIPREWAYAPHRLVDLLCGGTLTVWYSVPSALLLMMRDGGLLTRPAPPALRAVCFAGEPFPVDGVRALREWTGARLLNLYGPTETNVCTFHEVTATDLERDRPVPIGRACSGDTVWAALPDSSVAGPGQEGELLVAGPTVMRGYWGHPPQQGPYHTGDIVRVRPDGGFDYVGRRDHTVKVRGHRIELGEVEAALGSHPEVDDVAVVSVGEGLDAHLVAFVVPKPDARPGTLALRAHLAATVPSYAVVDHVHLVPDLPRTANGKADRAAMRRAHTESRARRDTSASTRDKATADKEGRGR</sequence>
<dbReference type="PANTHER" id="PTHR45527:SF1">
    <property type="entry name" value="FATTY ACID SYNTHASE"/>
    <property type="match status" value="1"/>
</dbReference>
<dbReference type="EMBL" id="CM001440">
    <property type="protein sequence ID" value="EHR60651.1"/>
    <property type="molecule type" value="Genomic_DNA"/>
</dbReference>
<dbReference type="InterPro" id="IPR045851">
    <property type="entry name" value="AMP-bd_C_sf"/>
</dbReference>
<feature type="region of interest" description="Disordered" evidence="1">
    <location>
        <begin position="472"/>
        <end position="515"/>
    </location>
</feature>
<dbReference type="OrthoDB" id="3243414at2"/>
<protein>
    <submittedName>
        <fullName evidence="4">Amino acid adenylation enzyme/thioester reductase family protein</fullName>
    </submittedName>
</protein>
<organism evidence="4 5">
    <name type="scientific">Saccharomonospora cyanea NA-134</name>
    <dbReference type="NCBI Taxonomy" id="882082"/>
    <lineage>
        <taxon>Bacteria</taxon>
        <taxon>Bacillati</taxon>
        <taxon>Actinomycetota</taxon>
        <taxon>Actinomycetes</taxon>
        <taxon>Pseudonocardiales</taxon>
        <taxon>Pseudonocardiaceae</taxon>
        <taxon>Saccharomonospora</taxon>
    </lineage>
</organism>
<dbReference type="Pfam" id="PF13193">
    <property type="entry name" value="AMP-binding_C"/>
    <property type="match status" value="1"/>
</dbReference>
<dbReference type="InterPro" id="IPR000873">
    <property type="entry name" value="AMP-dep_synth/lig_dom"/>
</dbReference>
<dbReference type="PROSITE" id="PS00455">
    <property type="entry name" value="AMP_BINDING"/>
    <property type="match status" value="1"/>
</dbReference>
<feature type="compositionally biased region" description="Basic and acidic residues" evidence="1">
    <location>
        <begin position="479"/>
        <end position="515"/>
    </location>
</feature>
<dbReference type="STRING" id="882082.SaccyDRAFT_1753"/>
<proteinExistence type="predicted"/>
<dbReference type="InterPro" id="IPR020459">
    <property type="entry name" value="AMP-binding"/>
</dbReference>
<dbReference type="PRINTS" id="PR00154">
    <property type="entry name" value="AMPBINDING"/>
</dbReference>
<gene>
    <name evidence="4" type="ORF">SaccyDRAFT_1753</name>
</gene>
<dbReference type="GO" id="GO:0005737">
    <property type="term" value="C:cytoplasm"/>
    <property type="evidence" value="ECO:0007669"/>
    <property type="project" value="TreeGrafter"/>
</dbReference>
<feature type="domain" description="AMP-dependent synthetase/ligase" evidence="2">
    <location>
        <begin position="10"/>
        <end position="361"/>
    </location>
</feature>
<dbReference type="RefSeq" id="WP_005455420.1">
    <property type="nucleotide sequence ID" value="NZ_CM001440.1"/>
</dbReference>
<evidence type="ECO:0000313" key="4">
    <source>
        <dbReference type="EMBL" id="EHR60651.1"/>
    </source>
</evidence>
<dbReference type="eggNOG" id="COG1020">
    <property type="taxonomic scope" value="Bacteria"/>
</dbReference>
<dbReference type="GO" id="GO:0031177">
    <property type="term" value="F:phosphopantetheine binding"/>
    <property type="evidence" value="ECO:0007669"/>
    <property type="project" value="TreeGrafter"/>
</dbReference>
<evidence type="ECO:0000259" key="2">
    <source>
        <dbReference type="Pfam" id="PF00501"/>
    </source>
</evidence>
<dbReference type="PANTHER" id="PTHR45527">
    <property type="entry name" value="NONRIBOSOMAL PEPTIDE SYNTHETASE"/>
    <property type="match status" value="1"/>
</dbReference>
<reference evidence="4 5" key="1">
    <citation type="submission" date="2011-11" db="EMBL/GenBank/DDBJ databases">
        <title>The Noncontiguous Finished sequence of Saccharomonospora cyanea NA-134.</title>
        <authorList>
            <consortium name="US DOE Joint Genome Institute"/>
            <person name="Lucas S."/>
            <person name="Han J."/>
            <person name="Lapidus A."/>
            <person name="Cheng J.-F."/>
            <person name="Goodwin L."/>
            <person name="Pitluck S."/>
            <person name="Peters L."/>
            <person name="Ovchinnikova G."/>
            <person name="Lu M."/>
            <person name="Detter J.C."/>
            <person name="Han C."/>
            <person name="Tapia R."/>
            <person name="Land M."/>
            <person name="Hauser L."/>
            <person name="Kyrpides N."/>
            <person name="Ivanova N."/>
            <person name="Pagani I."/>
            <person name="Brambilla E.-M."/>
            <person name="Klenk H.-P."/>
            <person name="Woyke T."/>
        </authorList>
    </citation>
    <scope>NUCLEOTIDE SEQUENCE [LARGE SCALE GENOMIC DNA]</scope>
    <source>
        <strain evidence="4 5">NA-134</strain>
    </source>
</reference>
<dbReference type="AlphaFoldDB" id="H5XI21"/>
<dbReference type="Pfam" id="PF00501">
    <property type="entry name" value="AMP-binding"/>
    <property type="match status" value="1"/>
</dbReference>
<dbReference type="Gene3D" id="3.40.50.12780">
    <property type="entry name" value="N-terminal domain of ligase-like"/>
    <property type="match status" value="1"/>
</dbReference>
<dbReference type="Proteomes" id="UP000002791">
    <property type="component" value="Chromosome"/>
</dbReference>
<dbReference type="GO" id="GO:0044550">
    <property type="term" value="P:secondary metabolite biosynthetic process"/>
    <property type="evidence" value="ECO:0007669"/>
    <property type="project" value="TreeGrafter"/>
</dbReference>
<dbReference type="InterPro" id="IPR010071">
    <property type="entry name" value="AA_adenyl_dom"/>
</dbReference>
<dbReference type="Gene3D" id="3.30.300.30">
    <property type="match status" value="1"/>
</dbReference>
<evidence type="ECO:0000259" key="3">
    <source>
        <dbReference type="Pfam" id="PF13193"/>
    </source>
</evidence>